<feature type="compositionally biased region" description="Polar residues" evidence="1">
    <location>
        <begin position="41"/>
        <end position="56"/>
    </location>
</feature>
<reference evidence="3 4" key="1">
    <citation type="submission" date="2016-10" db="EMBL/GenBank/DDBJ databases">
        <authorList>
            <person name="de Groot N.N."/>
        </authorList>
    </citation>
    <scope>NUCLEOTIDE SEQUENCE [LARGE SCALE GENOMIC DNA]</scope>
    <source>
        <strain evidence="3 4">CGMCC 1.7659</strain>
    </source>
</reference>
<dbReference type="STRING" id="578942.SAMN05216289_10841"/>
<evidence type="ECO:0000256" key="2">
    <source>
        <dbReference type="SAM" id="SignalP"/>
    </source>
</evidence>
<organism evidence="3 4">
    <name type="scientific">Dokdonella immobilis</name>
    <dbReference type="NCBI Taxonomy" id="578942"/>
    <lineage>
        <taxon>Bacteria</taxon>
        <taxon>Pseudomonadati</taxon>
        <taxon>Pseudomonadota</taxon>
        <taxon>Gammaproteobacteria</taxon>
        <taxon>Lysobacterales</taxon>
        <taxon>Rhodanobacteraceae</taxon>
        <taxon>Dokdonella</taxon>
    </lineage>
</organism>
<evidence type="ECO:0008006" key="5">
    <source>
        <dbReference type="Google" id="ProtNLM"/>
    </source>
</evidence>
<feature type="compositionally biased region" description="Gly residues" evidence="1">
    <location>
        <begin position="115"/>
        <end position="127"/>
    </location>
</feature>
<proteinExistence type="predicted"/>
<dbReference type="RefSeq" id="WP_092406727.1">
    <property type="nucleotide sequence ID" value="NZ_FOVF01000008.1"/>
</dbReference>
<dbReference type="Proteomes" id="UP000198575">
    <property type="component" value="Unassembled WGS sequence"/>
</dbReference>
<feature type="chain" id="PRO_5011550094" description="LTXXQ motif family protein" evidence="2">
    <location>
        <begin position="24"/>
        <end position="143"/>
    </location>
</feature>
<evidence type="ECO:0000313" key="4">
    <source>
        <dbReference type="Proteomes" id="UP000198575"/>
    </source>
</evidence>
<dbReference type="OrthoDB" id="8140134at2"/>
<protein>
    <recommendedName>
        <fullName evidence="5">LTXXQ motif family protein</fullName>
    </recommendedName>
</protein>
<dbReference type="AlphaFoldDB" id="A0A1I4X717"/>
<keyword evidence="4" id="KW-1185">Reference proteome</keyword>
<sequence length="143" mass="15506">MRIHYRLVLGLSLSLALALPALADQQGNAGGQGQDKAAATNAKQDGTTQQTPVTDANQVYGWQLMTPEERDAFRQQMRSMKTDQEREALRLQHHEQMKKRAAERGVTLPEMPMHRGGGMGPGAGMGPRGQPQQPPPPKDEGGG</sequence>
<gene>
    <name evidence="3" type="ORF">SAMN05216289_10841</name>
</gene>
<feature type="signal peptide" evidence="2">
    <location>
        <begin position="1"/>
        <end position="23"/>
    </location>
</feature>
<feature type="region of interest" description="Disordered" evidence="1">
    <location>
        <begin position="77"/>
        <end position="143"/>
    </location>
</feature>
<keyword evidence="2" id="KW-0732">Signal</keyword>
<accession>A0A1I4X717</accession>
<evidence type="ECO:0000313" key="3">
    <source>
        <dbReference type="EMBL" id="SFN21687.1"/>
    </source>
</evidence>
<feature type="compositionally biased region" description="Basic and acidic residues" evidence="1">
    <location>
        <begin position="80"/>
        <end position="103"/>
    </location>
</feature>
<evidence type="ECO:0000256" key="1">
    <source>
        <dbReference type="SAM" id="MobiDB-lite"/>
    </source>
</evidence>
<feature type="region of interest" description="Disordered" evidence="1">
    <location>
        <begin position="26"/>
        <end position="56"/>
    </location>
</feature>
<name>A0A1I4X717_9GAMM</name>
<dbReference type="EMBL" id="FOVF01000008">
    <property type="protein sequence ID" value="SFN21687.1"/>
    <property type="molecule type" value="Genomic_DNA"/>
</dbReference>